<dbReference type="EMBL" id="JACVVK020000006">
    <property type="protein sequence ID" value="KAK7506774.1"/>
    <property type="molecule type" value="Genomic_DNA"/>
</dbReference>
<evidence type="ECO:0000313" key="3">
    <source>
        <dbReference type="Proteomes" id="UP001519460"/>
    </source>
</evidence>
<sequence length="289" mass="33140">MVLHLPASVHRYLLDNGLNTQALHCVGLDIPVCLILIQTCVEPYVLYNYTPVHPLRLCIQKRSKRRPFRSGRRNKRESQAVPVLGSSPLGSSASRPIPVRVSSTRISSFEAVEVHTNLHQPVCLTCIYLPSKKNKLTNRMFLTDFQDLLDVHLSKRCQHVLVGDFNLHFDTSSDGDVRAVYSMLADHHLQQLITEATYRRGHILDWLITREDSDLLYKVNVSDFDFSDHKTVFFDLKLVRPQRPKRTVTSRNLRQINIEVFHTDMKTIIGTVLTDCGEDQLLDSYISSF</sequence>
<gene>
    <name evidence="2" type="ORF">BaRGS_00002249</name>
</gene>
<reference evidence="2 3" key="1">
    <citation type="journal article" date="2023" name="Sci. Data">
        <title>Genome assembly of the Korean intertidal mud-creeper Batillaria attramentaria.</title>
        <authorList>
            <person name="Patra A.K."/>
            <person name="Ho P.T."/>
            <person name="Jun S."/>
            <person name="Lee S.J."/>
            <person name="Kim Y."/>
            <person name="Won Y.J."/>
        </authorList>
    </citation>
    <scope>NUCLEOTIDE SEQUENCE [LARGE SCALE GENOMIC DNA]</scope>
    <source>
        <strain evidence="2">Wonlab-2016</strain>
    </source>
</reference>
<evidence type="ECO:0008006" key="4">
    <source>
        <dbReference type="Google" id="ProtNLM"/>
    </source>
</evidence>
<comment type="caution">
    <text evidence="2">The sequence shown here is derived from an EMBL/GenBank/DDBJ whole genome shotgun (WGS) entry which is preliminary data.</text>
</comment>
<feature type="region of interest" description="Disordered" evidence="1">
    <location>
        <begin position="67"/>
        <end position="96"/>
    </location>
</feature>
<dbReference type="AlphaFoldDB" id="A0ABD0M4L0"/>
<protein>
    <recommendedName>
        <fullName evidence="4">Endonuclease/exonuclease/phosphatase domain-containing protein</fullName>
    </recommendedName>
</protein>
<dbReference type="InterPro" id="IPR036691">
    <property type="entry name" value="Endo/exonu/phosph_ase_sf"/>
</dbReference>
<dbReference type="Gene3D" id="3.60.10.10">
    <property type="entry name" value="Endonuclease/exonuclease/phosphatase"/>
    <property type="match status" value="1"/>
</dbReference>
<accession>A0ABD0M4L0</accession>
<name>A0ABD0M4L0_9CAEN</name>
<evidence type="ECO:0000256" key="1">
    <source>
        <dbReference type="SAM" id="MobiDB-lite"/>
    </source>
</evidence>
<proteinExistence type="predicted"/>
<organism evidence="2 3">
    <name type="scientific">Batillaria attramentaria</name>
    <dbReference type="NCBI Taxonomy" id="370345"/>
    <lineage>
        <taxon>Eukaryota</taxon>
        <taxon>Metazoa</taxon>
        <taxon>Spiralia</taxon>
        <taxon>Lophotrochozoa</taxon>
        <taxon>Mollusca</taxon>
        <taxon>Gastropoda</taxon>
        <taxon>Caenogastropoda</taxon>
        <taxon>Sorbeoconcha</taxon>
        <taxon>Cerithioidea</taxon>
        <taxon>Batillariidae</taxon>
        <taxon>Batillaria</taxon>
    </lineage>
</organism>
<dbReference type="PANTHER" id="PTHR46670">
    <property type="entry name" value="ENDO/EXONUCLEASE/PHOSPHATASE DOMAIN-CONTAINING PROTEIN"/>
    <property type="match status" value="1"/>
</dbReference>
<dbReference type="Proteomes" id="UP001519460">
    <property type="component" value="Unassembled WGS sequence"/>
</dbReference>
<evidence type="ECO:0000313" key="2">
    <source>
        <dbReference type="EMBL" id="KAK7506774.1"/>
    </source>
</evidence>
<dbReference type="PANTHER" id="PTHR46670:SF3">
    <property type="entry name" value="ENDONUCLEASE_EXONUCLEASE_PHOSPHATASE DOMAIN-CONTAINING PROTEIN"/>
    <property type="match status" value="1"/>
</dbReference>
<keyword evidence="3" id="KW-1185">Reference proteome</keyword>
<dbReference type="SUPFAM" id="SSF56219">
    <property type="entry name" value="DNase I-like"/>
    <property type="match status" value="1"/>
</dbReference>